<protein>
    <recommendedName>
        <fullName evidence="1">Metallo-beta-lactamase domain-containing protein</fullName>
    </recommendedName>
</protein>
<feature type="domain" description="Metallo-beta-lactamase" evidence="1">
    <location>
        <begin position="23"/>
        <end position="75"/>
    </location>
</feature>
<gene>
    <name evidence="2" type="ORF">AVDCRST_MAG03-3132</name>
</gene>
<proteinExistence type="predicted"/>
<evidence type="ECO:0000313" key="2">
    <source>
        <dbReference type="EMBL" id="CAA9429530.1"/>
    </source>
</evidence>
<dbReference type="EMBL" id="CADCUT010000188">
    <property type="protein sequence ID" value="CAA9429530.1"/>
    <property type="molecule type" value="Genomic_DNA"/>
</dbReference>
<name>A0A6J4Q6W5_9ACTN</name>
<dbReference type="Gene3D" id="3.60.15.10">
    <property type="entry name" value="Ribonuclease Z/Hydroxyacylglutathione hydrolase-like"/>
    <property type="match status" value="1"/>
</dbReference>
<dbReference type="SUPFAM" id="SSF56281">
    <property type="entry name" value="Metallo-hydrolase/oxidoreductase"/>
    <property type="match status" value="1"/>
</dbReference>
<evidence type="ECO:0000259" key="1">
    <source>
        <dbReference type="Pfam" id="PF00753"/>
    </source>
</evidence>
<reference evidence="2" key="1">
    <citation type="submission" date="2020-02" db="EMBL/GenBank/DDBJ databases">
        <authorList>
            <person name="Meier V. D."/>
        </authorList>
    </citation>
    <scope>NUCLEOTIDE SEQUENCE</scope>
    <source>
        <strain evidence="2">AVDCRST_MAG03</strain>
    </source>
</reference>
<organism evidence="2">
    <name type="scientific">uncultured Rubrobacteraceae bacterium</name>
    <dbReference type="NCBI Taxonomy" id="349277"/>
    <lineage>
        <taxon>Bacteria</taxon>
        <taxon>Bacillati</taxon>
        <taxon>Actinomycetota</taxon>
        <taxon>Rubrobacteria</taxon>
        <taxon>Rubrobacterales</taxon>
        <taxon>Rubrobacteraceae</taxon>
        <taxon>environmental samples</taxon>
    </lineage>
</organism>
<dbReference type="InterPro" id="IPR001279">
    <property type="entry name" value="Metallo-B-lactamas"/>
</dbReference>
<sequence length="78" mass="8121">MRISGRVSLIGSGKMGFLASHPLDCNVFLLDGSTEHTLIDAGSGVEPKRIVANIEGAGVPPGRVKHVLLTHAHGDGRP</sequence>
<dbReference type="AlphaFoldDB" id="A0A6J4Q6W5"/>
<dbReference type="InterPro" id="IPR036866">
    <property type="entry name" value="RibonucZ/Hydroxyglut_hydro"/>
</dbReference>
<dbReference type="Pfam" id="PF00753">
    <property type="entry name" value="Lactamase_B"/>
    <property type="match status" value="1"/>
</dbReference>
<accession>A0A6J4Q6W5</accession>